<gene>
    <name evidence="1" type="ORF">E2L05_00975</name>
</gene>
<keyword evidence="1" id="KW-0808">Transferase</keyword>
<dbReference type="InterPro" id="IPR045616">
    <property type="entry name" value="DUF6446"/>
</dbReference>
<dbReference type="Proteomes" id="UP000294562">
    <property type="component" value="Unassembled WGS sequence"/>
</dbReference>
<dbReference type="Pfam" id="PF20044">
    <property type="entry name" value="DUF6446"/>
    <property type="match status" value="1"/>
</dbReference>
<dbReference type="RefSeq" id="WP_133341027.1">
    <property type="nucleotide sequence ID" value="NZ_SMZO01000002.1"/>
</dbReference>
<keyword evidence="2" id="KW-1185">Reference proteome</keyword>
<proteinExistence type="predicted"/>
<evidence type="ECO:0000313" key="1">
    <source>
        <dbReference type="EMBL" id="TDL91186.1"/>
    </source>
</evidence>
<accession>A0A4R6B5H9</accession>
<organism evidence="1 2">
    <name type="scientific">Meridianimarinicoccus aquatilis</name>
    <dbReference type="NCBI Taxonomy" id="2552766"/>
    <lineage>
        <taxon>Bacteria</taxon>
        <taxon>Pseudomonadati</taxon>
        <taxon>Pseudomonadota</taxon>
        <taxon>Alphaproteobacteria</taxon>
        <taxon>Rhodobacterales</taxon>
        <taxon>Paracoccaceae</taxon>
        <taxon>Meridianimarinicoccus</taxon>
    </lineage>
</organism>
<dbReference type="GO" id="GO:0016301">
    <property type="term" value="F:kinase activity"/>
    <property type="evidence" value="ECO:0007669"/>
    <property type="project" value="UniProtKB-KW"/>
</dbReference>
<protein>
    <submittedName>
        <fullName evidence="1">Histidine kinase</fullName>
    </submittedName>
</protein>
<name>A0A4R6B5H9_9RHOB</name>
<sequence>MGKILAAFIIVTALVAGVSMYYLQVYAFYDDVSTQQADIRVTPLGGGAPTPIGATDIWAIDADSSPIRFRACFQSTMALDDLDAAFERYASAEPLTAPRWFDCFDAEEIGEALERGDAAAFLGTENISYGIDRIVAILPDGRGFVWHQINSCGEVVFDGQPTPDGCPTPPESD</sequence>
<dbReference type="EMBL" id="SMZO01000002">
    <property type="protein sequence ID" value="TDL91186.1"/>
    <property type="molecule type" value="Genomic_DNA"/>
</dbReference>
<evidence type="ECO:0000313" key="2">
    <source>
        <dbReference type="Proteomes" id="UP000294562"/>
    </source>
</evidence>
<comment type="caution">
    <text evidence="1">The sequence shown here is derived from an EMBL/GenBank/DDBJ whole genome shotgun (WGS) entry which is preliminary data.</text>
</comment>
<dbReference type="OrthoDB" id="7819947at2"/>
<reference evidence="1 2" key="1">
    <citation type="submission" date="2019-03" db="EMBL/GenBank/DDBJ databases">
        <title>Rhodobacteraceae bacterium SM1902, a new member of the family Rhodobacteraceae isolated from Yantai.</title>
        <authorList>
            <person name="Sun Y."/>
        </authorList>
    </citation>
    <scope>NUCLEOTIDE SEQUENCE [LARGE SCALE GENOMIC DNA]</scope>
    <source>
        <strain evidence="1 2">SM1902</strain>
    </source>
</reference>
<dbReference type="AlphaFoldDB" id="A0A4R6B5H9"/>
<keyword evidence="1" id="KW-0418">Kinase</keyword>